<reference evidence="1" key="2">
    <citation type="submission" date="2021-04" db="EMBL/GenBank/DDBJ databases">
        <authorList>
            <person name="Gilroy R."/>
        </authorList>
    </citation>
    <scope>NUCLEOTIDE SEQUENCE</scope>
    <source>
        <strain evidence="1">CHK192-19661</strain>
    </source>
</reference>
<dbReference type="AlphaFoldDB" id="A0A9D2D762"/>
<accession>A0A9D2D762</accession>
<dbReference type="SUPFAM" id="SSF52266">
    <property type="entry name" value="SGNH hydrolase"/>
    <property type="match status" value="1"/>
</dbReference>
<protein>
    <submittedName>
        <fullName evidence="1">SGNH/GDSL hydrolase family protein</fullName>
    </submittedName>
</protein>
<gene>
    <name evidence="1" type="ORF">H9726_05305</name>
</gene>
<dbReference type="Gene3D" id="3.40.50.1110">
    <property type="entry name" value="SGNH hydrolase"/>
    <property type="match status" value="1"/>
</dbReference>
<sequence length="224" mass="25799">MNNRDIFENTVSARGQLKDSEYIKYTFKEGAKLRVLFVGNSITRHGVKEEIGWTRDCGMAASCLEKDYVHLVVKGLEEKYGPVSYCVAQAVAWEYGFNQDGEVLAQFAEVKDFDADIVILRIGENSDMELLKTEDYYRHFDYMAKFFFNDHCKKVVTSLFWRYDPIDVPIQKVAEDNGYTYVRIDQFGERADCKALDEFWHGGVAKHPNDKGMEEIANAILKVL</sequence>
<dbReference type="GO" id="GO:0016787">
    <property type="term" value="F:hydrolase activity"/>
    <property type="evidence" value="ECO:0007669"/>
    <property type="project" value="UniProtKB-KW"/>
</dbReference>
<reference evidence="1" key="1">
    <citation type="journal article" date="2021" name="PeerJ">
        <title>Extensive microbial diversity within the chicken gut microbiome revealed by metagenomics and culture.</title>
        <authorList>
            <person name="Gilroy R."/>
            <person name="Ravi A."/>
            <person name="Getino M."/>
            <person name="Pursley I."/>
            <person name="Horton D.L."/>
            <person name="Alikhan N.F."/>
            <person name="Baker D."/>
            <person name="Gharbi K."/>
            <person name="Hall N."/>
            <person name="Watson M."/>
            <person name="Adriaenssens E.M."/>
            <person name="Foster-Nyarko E."/>
            <person name="Jarju S."/>
            <person name="Secka A."/>
            <person name="Antonio M."/>
            <person name="Oren A."/>
            <person name="Chaudhuri R.R."/>
            <person name="La Ragione R."/>
            <person name="Hildebrand F."/>
            <person name="Pallen M.J."/>
        </authorList>
    </citation>
    <scope>NUCLEOTIDE SEQUENCE</scope>
    <source>
        <strain evidence="1">CHK192-19661</strain>
    </source>
</reference>
<dbReference type="EMBL" id="DXCF01000028">
    <property type="protein sequence ID" value="HIZ09887.1"/>
    <property type="molecule type" value="Genomic_DNA"/>
</dbReference>
<keyword evidence="1" id="KW-0378">Hydrolase</keyword>
<dbReference type="InterPro" id="IPR036514">
    <property type="entry name" value="SGNH_hydro_sf"/>
</dbReference>
<organism evidence="1 2">
    <name type="scientific">Candidatus Borkfalkia avicola</name>
    <dbReference type="NCBI Taxonomy" id="2838503"/>
    <lineage>
        <taxon>Bacteria</taxon>
        <taxon>Bacillati</taxon>
        <taxon>Bacillota</taxon>
        <taxon>Clostridia</taxon>
        <taxon>Christensenellales</taxon>
        <taxon>Christensenellaceae</taxon>
        <taxon>Candidatus Borkfalkia</taxon>
    </lineage>
</organism>
<comment type="caution">
    <text evidence="1">The sequence shown here is derived from an EMBL/GenBank/DDBJ whole genome shotgun (WGS) entry which is preliminary data.</text>
</comment>
<evidence type="ECO:0000313" key="2">
    <source>
        <dbReference type="Proteomes" id="UP000824025"/>
    </source>
</evidence>
<evidence type="ECO:0000313" key="1">
    <source>
        <dbReference type="EMBL" id="HIZ09887.1"/>
    </source>
</evidence>
<proteinExistence type="predicted"/>
<name>A0A9D2D762_9FIRM</name>
<dbReference type="Proteomes" id="UP000824025">
    <property type="component" value="Unassembled WGS sequence"/>
</dbReference>